<dbReference type="GO" id="GO:0030313">
    <property type="term" value="C:cell envelope"/>
    <property type="evidence" value="ECO:0007669"/>
    <property type="project" value="UniProtKB-SubCell"/>
</dbReference>
<accession>A0A1H4DUL8</accession>
<dbReference type="PANTHER" id="PTHR38045">
    <property type="entry name" value="CHROMOSOME 1, WHOLE GENOME SHOTGUN SEQUENCE"/>
    <property type="match status" value="1"/>
</dbReference>
<dbReference type="SUPFAM" id="SSF48230">
    <property type="entry name" value="Chondroitin AC/alginate lyase"/>
    <property type="match status" value="1"/>
</dbReference>
<dbReference type="RefSeq" id="WP_010266816.1">
    <property type="nucleotide sequence ID" value="NZ_CAEG01000021.1"/>
</dbReference>
<feature type="chain" id="PRO_5010183590" evidence="2">
    <location>
        <begin position="24"/>
        <end position="730"/>
    </location>
</feature>
<name>A0A1H4DUL8_9BACT</name>
<dbReference type="InterPro" id="IPR008929">
    <property type="entry name" value="Chondroitin_lyas"/>
</dbReference>
<proteinExistence type="predicted"/>
<dbReference type="AlphaFoldDB" id="A0A1H4DUL8"/>
<evidence type="ECO:0000313" key="4">
    <source>
        <dbReference type="EMBL" id="SEA76208.1"/>
    </source>
</evidence>
<evidence type="ECO:0000259" key="3">
    <source>
        <dbReference type="Pfam" id="PF07940"/>
    </source>
</evidence>
<dbReference type="STRING" id="1033731.SAMN05444145_10640"/>
<keyword evidence="2" id="KW-0732">Signal</keyword>
<reference evidence="4 5" key="1">
    <citation type="submission" date="2016-10" db="EMBL/GenBank/DDBJ databases">
        <authorList>
            <person name="de Groot N.N."/>
        </authorList>
    </citation>
    <scope>NUCLEOTIDE SEQUENCE [LARGE SCALE GENOMIC DNA]</scope>
    <source>
        <strain evidence="4 5">DSM 25383</strain>
    </source>
</reference>
<dbReference type="EMBL" id="FNRI01000006">
    <property type="protein sequence ID" value="SEA76208.1"/>
    <property type="molecule type" value="Genomic_DNA"/>
</dbReference>
<dbReference type="Pfam" id="PF07940">
    <property type="entry name" value="Hepar_II_III_C"/>
    <property type="match status" value="1"/>
</dbReference>
<dbReference type="InterPro" id="IPR012480">
    <property type="entry name" value="Hepar_II_III_C"/>
</dbReference>
<sequence length="730" mass="81380">MKNYLPNYLSMLVLMFVCIVSCSNETTSDPGFEIGGTPAETVYQIPSDRKVRLPGTGFQTGDVVRLTDTGISHNTYRVEAAVEEDGAVITLPGNFVDGQYELFIVRGTRQFRYGRAVFRANSDRPGELDRPDYDRLTADRHPRLLMDDEAFGSLMEQVRAGNNQVLNRLHATNLRNADIYGLAAAPLAYQLDAAEKRILHISSAALLRIFSCAYAYRATGDRKYLDHAENDINTVCNFPDWNGHRHYLDVGEMAAGVALGYDWLYADLKPETRANAERALREYAFDTAEPYGSSFYNKVSNWNQVCNAGLVCGALAVYETCPETAEAIIEKSLESNRTAIEALYAPHGNYPEGYGYWEYGTVFNVLMLTALETAAGSDAGISATAGFDRTAEWMLYMVGTTRQGYNYADYPQTTVGADIPSWYFADKFKKPSLLYYNMECLKGTTTDYYIWNHRLLPMIMVFASRVDLSSVTPPTQKVWAGEGATPVVLVHTDWTWSDTDKYLGVKGGKARSSHAHMDSGSFVYDAYGVRWSMDLGRQDYATLEVALKALGGNLWTYTQASLRWEVSRLNNFFHSTLTVNDSKHRVEGFATLEQTINTATEQGATFDLSPVLEDQVASAKRTVKIVDDKDLKVIDAIHARTDRSAKIRWTMATPAVPTVENDRIVLTSRGKTMYLTAAEEGETQIVYKTFSTDPVHSYDEPNPGIYLVGFEATVPADKWATFTTTLSPGK</sequence>
<dbReference type="OrthoDB" id="175534at2"/>
<organism evidence="4 5">
    <name type="scientific">Alistipes timonensis JC136</name>
    <dbReference type="NCBI Taxonomy" id="1033731"/>
    <lineage>
        <taxon>Bacteria</taxon>
        <taxon>Pseudomonadati</taxon>
        <taxon>Bacteroidota</taxon>
        <taxon>Bacteroidia</taxon>
        <taxon>Bacteroidales</taxon>
        <taxon>Rikenellaceae</taxon>
        <taxon>Alistipes</taxon>
    </lineage>
</organism>
<protein>
    <submittedName>
        <fullName evidence="4">Heparinase II/III-like protein</fullName>
    </submittedName>
</protein>
<dbReference type="PANTHER" id="PTHR38045:SF1">
    <property type="entry name" value="HEPARINASE II_III-LIKE PROTEIN"/>
    <property type="match status" value="1"/>
</dbReference>
<dbReference type="Gene3D" id="1.50.10.100">
    <property type="entry name" value="Chondroitin AC/alginate lyase"/>
    <property type="match status" value="1"/>
</dbReference>
<evidence type="ECO:0000256" key="2">
    <source>
        <dbReference type="SAM" id="SignalP"/>
    </source>
</evidence>
<evidence type="ECO:0000256" key="1">
    <source>
        <dbReference type="ARBA" id="ARBA00004196"/>
    </source>
</evidence>
<feature type="domain" description="Heparinase II/III-like C-terminal" evidence="3">
    <location>
        <begin position="502"/>
        <end position="681"/>
    </location>
</feature>
<dbReference type="GO" id="GO:0016829">
    <property type="term" value="F:lyase activity"/>
    <property type="evidence" value="ECO:0007669"/>
    <property type="project" value="InterPro"/>
</dbReference>
<keyword evidence="5" id="KW-1185">Reference proteome</keyword>
<comment type="subcellular location">
    <subcellularLocation>
        <location evidence="1">Cell envelope</location>
    </subcellularLocation>
</comment>
<gene>
    <name evidence="4" type="ORF">SAMN05444145_10640</name>
</gene>
<dbReference type="Gene3D" id="2.70.98.70">
    <property type="match status" value="1"/>
</dbReference>
<dbReference type="Proteomes" id="UP000183253">
    <property type="component" value="Unassembled WGS sequence"/>
</dbReference>
<feature type="signal peptide" evidence="2">
    <location>
        <begin position="1"/>
        <end position="23"/>
    </location>
</feature>
<evidence type="ECO:0000313" key="5">
    <source>
        <dbReference type="Proteomes" id="UP000183253"/>
    </source>
</evidence>